<evidence type="ECO:0000313" key="2">
    <source>
        <dbReference type="Proteomes" id="UP000183994"/>
    </source>
</evidence>
<sequence>MREIRQKQMPLTPACHRDLEQARELAAIVKVLFGCQYRSLAFYLTDSTCLKAFYRIGIGQEYKKSTLQKNINALSAETWEKINRLILGYAENRGGAGDPH</sequence>
<dbReference type="AlphaFoldDB" id="A0A1M6RN96"/>
<protein>
    <submittedName>
        <fullName evidence="1">Uncharacterized protein</fullName>
    </submittedName>
</protein>
<dbReference type="STRING" id="1121393.SAMN02745216_03302"/>
<organism evidence="1 2">
    <name type="scientific">Desulfatibacillum alkenivorans DSM 16219</name>
    <dbReference type="NCBI Taxonomy" id="1121393"/>
    <lineage>
        <taxon>Bacteria</taxon>
        <taxon>Pseudomonadati</taxon>
        <taxon>Thermodesulfobacteriota</taxon>
        <taxon>Desulfobacteria</taxon>
        <taxon>Desulfobacterales</taxon>
        <taxon>Desulfatibacillaceae</taxon>
        <taxon>Desulfatibacillum</taxon>
    </lineage>
</organism>
<accession>A0A1M6RN96</accession>
<dbReference type="OrthoDB" id="5423038at2"/>
<dbReference type="Proteomes" id="UP000183994">
    <property type="component" value="Unassembled WGS sequence"/>
</dbReference>
<evidence type="ECO:0000313" key="1">
    <source>
        <dbReference type="EMBL" id="SHK33817.1"/>
    </source>
</evidence>
<reference evidence="2" key="1">
    <citation type="submission" date="2016-11" db="EMBL/GenBank/DDBJ databases">
        <authorList>
            <person name="Varghese N."/>
            <person name="Submissions S."/>
        </authorList>
    </citation>
    <scope>NUCLEOTIDE SEQUENCE [LARGE SCALE GENOMIC DNA]</scope>
    <source>
        <strain evidence="2">DSM 16219</strain>
    </source>
</reference>
<keyword evidence="2" id="KW-1185">Reference proteome</keyword>
<proteinExistence type="predicted"/>
<name>A0A1M6RN96_9BACT</name>
<dbReference type="EMBL" id="FQZU01000022">
    <property type="protein sequence ID" value="SHK33817.1"/>
    <property type="molecule type" value="Genomic_DNA"/>
</dbReference>
<gene>
    <name evidence="1" type="ORF">SAMN02745216_03302</name>
</gene>